<reference evidence="1 2" key="1">
    <citation type="submission" date="2018-05" db="EMBL/GenBank/DDBJ databases">
        <title>Novel Campyloabacter and Helicobacter Species and Strains.</title>
        <authorList>
            <person name="Mannion A.J."/>
            <person name="Shen Z."/>
            <person name="Fox J.G."/>
        </authorList>
    </citation>
    <scope>NUCLEOTIDE SEQUENCE [LARGE SCALE GENOMIC DNA]</scope>
    <source>
        <strain evidence="2">MIT10-5678</strain>
    </source>
</reference>
<dbReference type="InterPro" id="IPR029058">
    <property type="entry name" value="AB_hydrolase_fold"/>
</dbReference>
<accession>A0ABY2TIU7</accession>
<sequence>MLMSKTYEIDSCDDVELGIKRESKLEFKLWHDDEKNPEVLVFFIQGVGSDCHDKMLNIVAENLIQKFNIAFASVNYHCIGNRPQTGSTFYLDEIDKLILDATTQAAGIKLPYGVDKIQNYEQMSEIFHFINQSLIEGKKEGRFRMDYFLNLHVSLQPTKNEYQNFGIMQAQDLINVALYLKNNAPFDTMGGGIPVIMIGTSRGGYLAHLAAKIAPWLIDGVIDNSGGAKFLWRTIGFGKEIDFTQYSEFSTFDFFQHIKVFCSTKTFWTSNSASPYFFSPARCVIRNILEPTHLEICAKFPSSHYVSYHAIKDQYDPLEEKIALYDCLEKLGFDVKLNSITKESQIDGKFIKSLEHGMGIPIKLMIEKELPIMLEKIKKYPKKECKDKSISYPCEDLLYKFTQKEDKILLEVKNANQ</sequence>
<dbReference type="Gene3D" id="3.40.50.1820">
    <property type="entry name" value="alpha/beta hydrolase"/>
    <property type="match status" value="1"/>
</dbReference>
<dbReference type="Proteomes" id="UP000309584">
    <property type="component" value="Unassembled WGS sequence"/>
</dbReference>
<name>A0ABY2TIU7_9BACT</name>
<dbReference type="SUPFAM" id="SSF53474">
    <property type="entry name" value="alpha/beta-Hydrolases"/>
    <property type="match status" value="1"/>
</dbReference>
<evidence type="ECO:0000313" key="2">
    <source>
        <dbReference type="Proteomes" id="UP000309584"/>
    </source>
</evidence>
<dbReference type="InterPro" id="IPR022605">
    <property type="entry name" value="DUF2920"/>
</dbReference>
<gene>
    <name evidence="1" type="ORF">CQA75_03820</name>
</gene>
<proteinExistence type="predicted"/>
<protein>
    <recommendedName>
        <fullName evidence="3">DUF2920 domain-containing protein</fullName>
    </recommendedName>
</protein>
<evidence type="ECO:0000313" key="1">
    <source>
        <dbReference type="EMBL" id="TKX34035.1"/>
    </source>
</evidence>
<keyword evidence="2" id="KW-1185">Reference proteome</keyword>
<comment type="caution">
    <text evidence="1">The sequence shown here is derived from an EMBL/GenBank/DDBJ whole genome shotgun (WGS) entry which is preliminary data.</text>
</comment>
<evidence type="ECO:0008006" key="3">
    <source>
        <dbReference type="Google" id="ProtNLM"/>
    </source>
</evidence>
<dbReference type="Pfam" id="PF11144">
    <property type="entry name" value="DUF2920"/>
    <property type="match status" value="1"/>
</dbReference>
<organism evidence="1 2">
    <name type="scientific">Campylobacter taeniopygiae</name>
    <dbReference type="NCBI Taxonomy" id="2510188"/>
    <lineage>
        <taxon>Bacteria</taxon>
        <taxon>Pseudomonadati</taxon>
        <taxon>Campylobacterota</taxon>
        <taxon>Epsilonproteobacteria</taxon>
        <taxon>Campylobacterales</taxon>
        <taxon>Campylobacteraceae</taxon>
        <taxon>Campylobacter</taxon>
    </lineage>
</organism>
<dbReference type="EMBL" id="NXLY01000006">
    <property type="protein sequence ID" value="TKX34035.1"/>
    <property type="molecule type" value="Genomic_DNA"/>
</dbReference>
<dbReference type="RefSeq" id="WP_137623730.1">
    <property type="nucleotide sequence ID" value="NZ_NXLY01000006.1"/>
</dbReference>